<dbReference type="EMBL" id="SPKJ01000046">
    <property type="protein sequence ID" value="MYZ48733.1"/>
    <property type="molecule type" value="Genomic_DNA"/>
</dbReference>
<accession>A0A964T5A8</accession>
<dbReference type="Pfam" id="PF07883">
    <property type="entry name" value="Cupin_2"/>
    <property type="match status" value="1"/>
</dbReference>
<gene>
    <name evidence="2" type="ORF">E4O86_13535</name>
</gene>
<dbReference type="InterPro" id="IPR011051">
    <property type="entry name" value="RmlC_Cupin_sf"/>
</dbReference>
<evidence type="ECO:0000313" key="2">
    <source>
        <dbReference type="EMBL" id="MYZ48733.1"/>
    </source>
</evidence>
<dbReference type="SUPFAM" id="SSF51182">
    <property type="entry name" value="RmlC-like cupins"/>
    <property type="match status" value="2"/>
</dbReference>
<dbReference type="InterPro" id="IPR013096">
    <property type="entry name" value="Cupin_2"/>
</dbReference>
<dbReference type="AlphaFoldDB" id="A0A964T5A8"/>
<dbReference type="Gene3D" id="2.60.120.10">
    <property type="entry name" value="Jelly Rolls"/>
    <property type="match status" value="1"/>
</dbReference>
<comment type="caution">
    <text evidence="2">The sequence shown here is derived from an EMBL/GenBank/DDBJ whole genome shotgun (WGS) entry which is preliminary data.</text>
</comment>
<reference evidence="2" key="1">
    <citation type="submission" date="2019-03" db="EMBL/GenBank/DDBJ databases">
        <title>Afifella sp. nov., isolated from activated sludge.</title>
        <authorList>
            <person name="Li Q."/>
            <person name="Liu Y."/>
        </authorList>
    </citation>
    <scope>NUCLEOTIDE SEQUENCE</scope>
    <source>
        <strain evidence="2">L72</strain>
    </source>
</reference>
<keyword evidence="3" id="KW-1185">Reference proteome</keyword>
<dbReference type="Proteomes" id="UP000773614">
    <property type="component" value="Unassembled WGS sequence"/>
</dbReference>
<feature type="domain" description="Cupin type-2" evidence="1">
    <location>
        <begin position="165"/>
        <end position="229"/>
    </location>
</feature>
<evidence type="ECO:0000313" key="3">
    <source>
        <dbReference type="Proteomes" id="UP000773614"/>
    </source>
</evidence>
<name>A0A964T5A8_9HYPH</name>
<evidence type="ECO:0000259" key="1">
    <source>
        <dbReference type="Pfam" id="PF07883"/>
    </source>
</evidence>
<dbReference type="OrthoDB" id="7820062at2"/>
<proteinExistence type="predicted"/>
<dbReference type="RefSeq" id="WP_161141081.1">
    <property type="nucleotide sequence ID" value="NZ_SPKJ01000046.1"/>
</dbReference>
<protein>
    <submittedName>
        <fullName evidence="2">Cupin domain-containing protein</fullName>
    </submittedName>
</protein>
<dbReference type="InterPro" id="IPR014710">
    <property type="entry name" value="RmlC-like_jellyroll"/>
</dbReference>
<sequence length="280" mass="30031">MAIRVEVAAVAAEAVGEGVSRRRLLDTERVPRTRILLDRIEIAPGAALALEVAEGSLAWFQILAGTAEFSGSGVGGAAALGADHVVFLPPGFRGRLASAAGAALIMAEAPEADALDSDFAARPPALRILDWTREPVLDSEHDARKRIYLATPRLFGTHAIKGEMIIYPPGTSGANHHHVGADHFMYFLKGSGTAYADERPFRVKAGDLVYYPDLERHYLAADPDCEMAFVEFFAPGSYRTVWVNPETVCTWNPTGRDIRGNAGVRAIARHGGEAATPSDV</sequence>
<organism evidence="2 3">
    <name type="scientific">Propylenella binzhouense</name>
    <dbReference type="NCBI Taxonomy" id="2555902"/>
    <lineage>
        <taxon>Bacteria</taxon>
        <taxon>Pseudomonadati</taxon>
        <taxon>Pseudomonadota</taxon>
        <taxon>Alphaproteobacteria</taxon>
        <taxon>Hyphomicrobiales</taxon>
        <taxon>Propylenellaceae</taxon>
        <taxon>Propylenella</taxon>
    </lineage>
</organism>